<protein>
    <submittedName>
        <fullName evidence="1">Uncharacterized protein</fullName>
    </submittedName>
</protein>
<accession>N1UZC0</accession>
<sequence length="186" mass="19561">MLPGRPFSGNELRAMELDGLLVNVLEGGYVGAMDTVTPAHRALAAAALVPEGFRHKVALGRMTAAWVYGCAEPAEKIAVLLDHRYRATSQGRCRAIHIHEVMLGPSDTVSMAGVAVTSPLRTALDIAVHAPEEDAVPALLALSSAPALKCPLGYVRQALQSRDRLPGKARALERIAAALAARAGEA</sequence>
<name>N1UZC0_9MICC</name>
<organism evidence="1 2">
    <name type="scientific">Arthrobacter crystallopoietes BAB-32</name>
    <dbReference type="NCBI Taxonomy" id="1246476"/>
    <lineage>
        <taxon>Bacteria</taxon>
        <taxon>Bacillati</taxon>
        <taxon>Actinomycetota</taxon>
        <taxon>Actinomycetes</taxon>
        <taxon>Micrococcales</taxon>
        <taxon>Micrococcaceae</taxon>
        <taxon>Crystallibacter</taxon>
    </lineage>
</organism>
<dbReference type="EMBL" id="ANPE02000064">
    <property type="protein sequence ID" value="EMY35736.1"/>
    <property type="molecule type" value="Genomic_DNA"/>
</dbReference>
<dbReference type="AlphaFoldDB" id="N1UZC0"/>
<keyword evidence="2" id="KW-1185">Reference proteome</keyword>
<reference evidence="1 2" key="1">
    <citation type="journal article" date="2013" name="Genome Announc.">
        <title>Draft Genome Sequence of Arthrobacter crystallopoietes Strain BAB-32, Revealing Genes for Bioremediation.</title>
        <authorList>
            <person name="Joshi M.N."/>
            <person name="Pandit A.S."/>
            <person name="Sharma A."/>
            <person name="Pandya R.V."/>
            <person name="Desai S.M."/>
            <person name="Saxena A.K."/>
            <person name="Bagatharia S.B."/>
        </authorList>
    </citation>
    <scope>NUCLEOTIDE SEQUENCE [LARGE SCALE GENOMIC DNA]</scope>
    <source>
        <strain evidence="1 2">BAB-32</strain>
    </source>
</reference>
<proteinExistence type="predicted"/>
<evidence type="ECO:0000313" key="2">
    <source>
        <dbReference type="Proteomes" id="UP000010729"/>
    </source>
</evidence>
<comment type="caution">
    <text evidence="1">The sequence shown here is derived from an EMBL/GenBank/DDBJ whole genome shotgun (WGS) entry which is preliminary data.</text>
</comment>
<dbReference type="Proteomes" id="UP000010729">
    <property type="component" value="Unassembled WGS sequence"/>
</dbReference>
<evidence type="ECO:0000313" key="1">
    <source>
        <dbReference type="EMBL" id="EMY35736.1"/>
    </source>
</evidence>
<gene>
    <name evidence="1" type="ORF">D477_002773</name>
</gene>